<evidence type="ECO:0000313" key="4">
    <source>
        <dbReference type="Proteomes" id="UP000245771"/>
    </source>
</evidence>
<feature type="signal peptide" evidence="2">
    <location>
        <begin position="1"/>
        <end position="22"/>
    </location>
</feature>
<name>A0A316V5N2_9BASI</name>
<keyword evidence="2" id="KW-0732">Signal</keyword>
<dbReference type="GeneID" id="37023246"/>
<feature type="compositionally biased region" description="Basic and acidic residues" evidence="1">
    <location>
        <begin position="107"/>
        <end position="122"/>
    </location>
</feature>
<proteinExistence type="predicted"/>
<evidence type="ECO:0000256" key="1">
    <source>
        <dbReference type="SAM" id="MobiDB-lite"/>
    </source>
</evidence>
<gene>
    <name evidence="3" type="ORF">FA14DRAFT_185611</name>
</gene>
<dbReference type="InParanoid" id="A0A316V5N2"/>
<dbReference type="RefSeq" id="XP_025352836.1">
    <property type="nucleotide sequence ID" value="XM_025501465.1"/>
</dbReference>
<sequence length="135" mass="16032">MKTMVFFLSFLAFNAIAYVASTSRELRYHNAVKDEYAQLAHDSGLRKVEWQARRDTAPCPRFKQHCQSYVEHYERQQKEDADVSRKAQEKADLISLDIVKRRKLKDNKEHKQLIEQVQERPPKGNIGHKRTRSYR</sequence>
<reference evidence="3 4" key="1">
    <citation type="journal article" date="2018" name="Mol. Biol. Evol.">
        <title>Broad Genomic Sampling Reveals a Smut Pathogenic Ancestry of the Fungal Clade Ustilaginomycotina.</title>
        <authorList>
            <person name="Kijpornyongpan T."/>
            <person name="Mondo S.J."/>
            <person name="Barry K."/>
            <person name="Sandor L."/>
            <person name="Lee J."/>
            <person name="Lipzen A."/>
            <person name="Pangilinan J."/>
            <person name="LaButti K."/>
            <person name="Hainaut M."/>
            <person name="Henrissat B."/>
            <person name="Grigoriev I.V."/>
            <person name="Spatafora J.W."/>
            <person name="Aime M.C."/>
        </authorList>
    </citation>
    <scope>NUCLEOTIDE SEQUENCE [LARGE SCALE GENOMIC DNA]</scope>
    <source>
        <strain evidence="3 4">MCA 3882</strain>
    </source>
</reference>
<dbReference type="Proteomes" id="UP000245771">
    <property type="component" value="Unassembled WGS sequence"/>
</dbReference>
<feature type="chain" id="PRO_5016369765" evidence="2">
    <location>
        <begin position="23"/>
        <end position="135"/>
    </location>
</feature>
<protein>
    <submittedName>
        <fullName evidence="3">Uncharacterized protein</fullName>
    </submittedName>
</protein>
<dbReference type="AlphaFoldDB" id="A0A316V5N2"/>
<evidence type="ECO:0000256" key="2">
    <source>
        <dbReference type="SAM" id="SignalP"/>
    </source>
</evidence>
<feature type="region of interest" description="Disordered" evidence="1">
    <location>
        <begin position="107"/>
        <end position="135"/>
    </location>
</feature>
<accession>A0A316V5N2</accession>
<keyword evidence="4" id="KW-1185">Reference proteome</keyword>
<feature type="compositionally biased region" description="Basic residues" evidence="1">
    <location>
        <begin position="126"/>
        <end position="135"/>
    </location>
</feature>
<dbReference type="EMBL" id="KZ819605">
    <property type="protein sequence ID" value="PWN32534.1"/>
    <property type="molecule type" value="Genomic_DNA"/>
</dbReference>
<organism evidence="3 4">
    <name type="scientific">Meira miltonrushii</name>
    <dbReference type="NCBI Taxonomy" id="1280837"/>
    <lineage>
        <taxon>Eukaryota</taxon>
        <taxon>Fungi</taxon>
        <taxon>Dikarya</taxon>
        <taxon>Basidiomycota</taxon>
        <taxon>Ustilaginomycotina</taxon>
        <taxon>Exobasidiomycetes</taxon>
        <taxon>Exobasidiales</taxon>
        <taxon>Brachybasidiaceae</taxon>
        <taxon>Meira</taxon>
    </lineage>
</organism>
<evidence type="ECO:0000313" key="3">
    <source>
        <dbReference type="EMBL" id="PWN32534.1"/>
    </source>
</evidence>